<sequence>MAARPPLVALKDVRLQDGPRPLFDGVDLAVEPRSRAALVGRNGAGKSTLMKVVMGLIEPDSGDRSVQAGTRFAYVPQEPLIVGDTLLDYAASGEAEPWTAEAWLTTFGLDPAKSTQGLSGGETRRAALAKAFAEEPDLLLLDEPTNHLDILAIELLETELLQARFAVLVVSHDRAFLNRVTDTVHWLEGRRVRTLNKGFVEFDDWSAKVMEEEAESLRRLTKKIEAETYTFYRSITAQRTRNEGRARALQAMRADRAERVRDLPRELNLGVDSGAVSGKLVADVKGVSKGFATSILPRDAGEGDRAQRGGGGGTGLALDASDAGATSAPSTPSGSPSPASGGGSRRTLFKNLTTRILRGDRLGIVGPNGAGKTTLVKVLLGELAPDEGTVRMGANLEPVYLDQSREGLKSDMTLWDALTPGGGDSILVRGRSMHVAAYAKDFLFQEAQLKQPISTLSGGERNRLLLARALAKPANLLVLDEPTNDLDMDTLDKLEELLEGYDGTLILVSHDRDFIDRLATSTLALNGRGDIVETPGGWTDFLRQNPGFLSGESRVASSEKKKSGAAATSDEPVAPRPSPLAPPRKKLSYKDARRLEELEKLLETLPAAIARHDATLADPDLYARDPKAFDVAMKAAEKARAELESAELEWLELEEKKAALAG</sequence>
<dbReference type="InterPro" id="IPR017871">
    <property type="entry name" value="ABC_transporter-like_CS"/>
</dbReference>
<dbReference type="PANTHER" id="PTHR42855">
    <property type="entry name" value="ABC TRANSPORTER ATP-BINDING SUBUNIT"/>
    <property type="match status" value="1"/>
</dbReference>
<evidence type="ECO:0000313" key="6">
    <source>
        <dbReference type="EMBL" id="URI15802.1"/>
    </source>
</evidence>
<reference evidence="6" key="1">
    <citation type="submission" date="2022-05" db="EMBL/GenBank/DDBJ databases">
        <title>Brevundimonas albigilva TT17 genome sequence.</title>
        <authorList>
            <person name="Lee K."/>
            <person name="Son H."/>
        </authorList>
    </citation>
    <scope>NUCLEOTIDE SEQUENCE</scope>
    <source>
        <strain evidence="6">TT17</strain>
    </source>
</reference>
<dbReference type="Pfam" id="PF00005">
    <property type="entry name" value="ABC_tran"/>
    <property type="match status" value="2"/>
</dbReference>
<evidence type="ECO:0000313" key="7">
    <source>
        <dbReference type="Proteomes" id="UP001055429"/>
    </source>
</evidence>
<dbReference type="Pfam" id="PF16326">
    <property type="entry name" value="ABC_tran_CTD"/>
    <property type="match status" value="1"/>
</dbReference>
<evidence type="ECO:0000256" key="1">
    <source>
        <dbReference type="ARBA" id="ARBA00022741"/>
    </source>
</evidence>
<protein>
    <submittedName>
        <fullName evidence="6">ATP-binding cassette domain-containing protein</fullName>
    </submittedName>
</protein>
<keyword evidence="2 6" id="KW-0067">ATP-binding</keyword>
<dbReference type="Gene3D" id="1.10.287.380">
    <property type="entry name" value="Valyl-tRNA synthetase, C-terminal domain"/>
    <property type="match status" value="1"/>
</dbReference>
<feature type="domain" description="ABC transporter" evidence="5">
    <location>
        <begin position="318"/>
        <end position="553"/>
    </location>
</feature>
<dbReference type="Gene3D" id="3.40.50.300">
    <property type="entry name" value="P-loop containing nucleotide triphosphate hydrolases"/>
    <property type="match status" value="2"/>
</dbReference>
<gene>
    <name evidence="6" type="ORF">M8231_02055</name>
</gene>
<dbReference type="GO" id="GO:0005524">
    <property type="term" value="F:ATP binding"/>
    <property type="evidence" value="ECO:0007669"/>
    <property type="project" value="UniProtKB-KW"/>
</dbReference>
<dbReference type="SMART" id="SM00382">
    <property type="entry name" value="AAA"/>
    <property type="match status" value="2"/>
</dbReference>
<dbReference type="PROSITE" id="PS00211">
    <property type="entry name" value="ABC_TRANSPORTER_1"/>
    <property type="match status" value="1"/>
</dbReference>
<dbReference type="InterPro" id="IPR032524">
    <property type="entry name" value="ABC_tran_C"/>
</dbReference>
<dbReference type="PANTHER" id="PTHR42855:SF1">
    <property type="entry name" value="ABC TRANSPORTER DOMAIN-CONTAINING PROTEIN"/>
    <property type="match status" value="1"/>
</dbReference>
<dbReference type="InterPro" id="IPR003439">
    <property type="entry name" value="ABC_transporter-like_ATP-bd"/>
</dbReference>
<feature type="compositionally biased region" description="Low complexity" evidence="4">
    <location>
        <begin position="316"/>
        <end position="339"/>
    </location>
</feature>
<keyword evidence="1" id="KW-0547">Nucleotide-binding</keyword>
<keyword evidence="3" id="KW-0175">Coiled coil</keyword>
<feature type="coiled-coil region" evidence="3">
    <location>
        <begin position="629"/>
        <end position="656"/>
    </location>
</feature>
<dbReference type="SUPFAM" id="SSF52540">
    <property type="entry name" value="P-loop containing nucleoside triphosphate hydrolases"/>
    <property type="match status" value="2"/>
</dbReference>
<feature type="region of interest" description="Disordered" evidence="4">
    <location>
        <begin position="295"/>
        <end position="346"/>
    </location>
</feature>
<dbReference type="Proteomes" id="UP001055429">
    <property type="component" value="Chromosome"/>
</dbReference>
<feature type="region of interest" description="Disordered" evidence="4">
    <location>
        <begin position="552"/>
        <end position="585"/>
    </location>
</feature>
<dbReference type="EMBL" id="CP097649">
    <property type="protein sequence ID" value="URI15802.1"/>
    <property type="molecule type" value="Genomic_DNA"/>
</dbReference>
<keyword evidence="7" id="KW-1185">Reference proteome</keyword>
<evidence type="ECO:0000256" key="4">
    <source>
        <dbReference type="SAM" id="MobiDB-lite"/>
    </source>
</evidence>
<dbReference type="InterPro" id="IPR003593">
    <property type="entry name" value="AAA+_ATPase"/>
</dbReference>
<dbReference type="RefSeq" id="WP_250202138.1">
    <property type="nucleotide sequence ID" value="NZ_CP097649.1"/>
</dbReference>
<feature type="domain" description="ABC transporter" evidence="5">
    <location>
        <begin position="8"/>
        <end position="214"/>
    </location>
</feature>
<accession>A0ABY4SQE1</accession>
<organism evidence="6 7">
    <name type="scientific">Brevundimonas albigilva</name>
    <dbReference type="NCBI Taxonomy" id="1312364"/>
    <lineage>
        <taxon>Bacteria</taxon>
        <taxon>Pseudomonadati</taxon>
        <taxon>Pseudomonadota</taxon>
        <taxon>Alphaproteobacteria</taxon>
        <taxon>Caulobacterales</taxon>
        <taxon>Caulobacteraceae</taxon>
        <taxon>Brevundimonas</taxon>
    </lineage>
</organism>
<proteinExistence type="predicted"/>
<dbReference type="CDD" id="cd00882">
    <property type="entry name" value="Ras_like_GTPase"/>
    <property type="match status" value="1"/>
</dbReference>
<dbReference type="InterPro" id="IPR051309">
    <property type="entry name" value="ABCF_ATPase"/>
</dbReference>
<evidence type="ECO:0000256" key="2">
    <source>
        <dbReference type="ARBA" id="ARBA00022840"/>
    </source>
</evidence>
<evidence type="ECO:0000259" key="5">
    <source>
        <dbReference type="PROSITE" id="PS50893"/>
    </source>
</evidence>
<dbReference type="PROSITE" id="PS50893">
    <property type="entry name" value="ABC_TRANSPORTER_2"/>
    <property type="match status" value="2"/>
</dbReference>
<name>A0ABY4SQE1_9CAUL</name>
<dbReference type="InterPro" id="IPR037118">
    <property type="entry name" value="Val-tRNA_synth_C_sf"/>
</dbReference>
<dbReference type="InterPro" id="IPR027417">
    <property type="entry name" value="P-loop_NTPase"/>
</dbReference>
<dbReference type="CDD" id="cd03221">
    <property type="entry name" value="ABCF_EF-3"/>
    <property type="match status" value="2"/>
</dbReference>
<evidence type="ECO:0000256" key="3">
    <source>
        <dbReference type="SAM" id="Coils"/>
    </source>
</evidence>